<comment type="similarity">
    <text evidence="1">Belongs to the LysR transcriptional regulatory family.</text>
</comment>
<dbReference type="InterPro" id="IPR036388">
    <property type="entry name" value="WH-like_DNA-bd_sf"/>
</dbReference>
<evidence type="ECO:0000313" key="7">
    <source>
        <dbReference type="Proteomes" id="UP000409037"/>
    </source>
</evidence>
<dbReference type="SUPFAM" id="SSF53850">
    <property type="entry name" value="Periplasmic binding protein-like II"/>
    <property type="match status" value="1"/>
</dbReference>
<dbReference type="PANTHER" id="PTHR30419:SF2">
    <property type="entry name" value="LYSR FAMILY TRANSCRIPTIONAL REGULATOR"/>
    <property type="match status" value="1"/>
</dbReference>
<evidence type="ECO:0000256" key="1">
    <source>
        <dbReference type="ARBA" id="ARBA00009437"/>
    </source>
</evidence>
<organism evidence="6 7">
    <name type="scientific">Pseudomonas fluorescens</name>
    <dbReference type="NCBI Taxonomy" id="294"/>
    <lineage>
        <taxon>Bacteria</taxon>
        <taxon>Pseudomonadati</taxon>
        <taxon>Pseudomonadota</taxon>
        <taxon>Gammaproteobacteria</taxon>
        <taxon>Pseudomonadales</taxon>
        <taxon>Pseudomonadaceae</taxon>
        <taxon>Pseudomonas</taxon>
    </lineage>
</organism>
<keyword evidence="3" id="KW-0238">DNA-binding</keyword>
<dbReference type="InterPro" id="IPR036390">
    <property type="entry name" value="WH_DNA-bd_sf"/>
</dbReference>
<dbReference type="InterPro" id="IPR050950">
    <property type="entry name" value="HTH-type_LysR_regulators"/>
</dbReference>
<protein>
    <submittedName>
        <fullName evidence="6">HTH-type transcriptional regulator GltR</fullName>
    </submittedName>
</protein>
<dbReference type="GO" id="GO:0003700">
    <property type="term" value="F:DNA-binding transcription factor activity"/>
    <property type="evidence" value="ECO:0007669"/>
    <property type="project" value="InterPro"/>
</dbReference>
<dbReference type="Pfam" id="PF00126">
    <property type="entry name" value="HTH_1"/>
    <property type="match status" value="1"/>
</dbReference>
<dbReference type="RefSeq" id="WP_150798283.1">
    <property type="nucleotide sequence ID" value="NZ_CABVHU010000006.1"/>
</dbReference>
<dbReference type="InterPro" id="IPR000847">
    <property type="entry name" value="LysR_HTH_N"/>
</dbReference>
<dbReference type="GO" id="GO:0003677">
    <property type="term" value="F:DNA binding"/>
    <property type="evidence" value="ECO:0007669"/>
    <property type="project" value="UniProtKB-KW"/>
</dbReference>
<accession>A0A5E7D1H3</accession>
<dbReference type="GO" id="GO:0005829">
    <property type="term" value="C:cytosol"/>
    <property type="evidence" value="ECO:0007669"/>
    <property type="project" value="TreeGrafter"/>
</dbReference>
<evidence type="ECO:0000313" key="6">
    <source>
        <dbReference type="EMBL" id="VVO01442.1"/>
    </source>
</evidence>
<feature type="domain" description="HTH lysR-type" evidence="5">
    <location>
        <begin position="7"/>
        <end position="64"/>
    </location>
</feature>
<dbReference type="EMBL" id="CABVHU010000006">
    <property type="protein sequence ID" value="VVO01442.1"/>
    <property type="molecule type" value="Genomic_DNA"/>
</dbReference>
<dbReference type="PANTHER" id="PTHR30419">
    <property type="entry name" value="HTH-TYPE TRANSCRIPTIONAL REGULATOR YBHD"/>
    <property type="match status" value="1"/>
</dbReference>
<dbReference type="PROSITE" id="PS50931">
    <property type="entry name" value="HTH_LYSR"/>
    <property type="match status" value="1"/>
</dbReference>
<dbReference type="Pfam" id="PF03466">
    <property type="entry name" value="LysR_substrate"/>
    <property type="match status" value="1"/>
</dbReference>
<evidence type="ECO:0000256" key="3">
    <source>
        <dbReference type="ARBA" id="ARBA00023125"/>
    </source>
</evidence>
<dbReference type="AlphaFoldDB" id="A0A5E7D1H3"/>
<gene>
    <name evidence="6" type="primary">gltR_5</name>
    <name evidence="6" type="ORF">PS833_02679</name>
</gene>
<dbReference type="Gene3D" id="3.40.190.290">
    <property type="match status" value="1"/>
</dbReference>
<keyword evidence="4" id="KW-0804">Transcription</keyword>
<dbReference type="Proteomes" id="UP000409037">
    <property type="component" value="Unassembled WGS sequence"/>
</dbReference>
<evidence type="ECO:0000259" key="5">
    <source>
        <dbReference type="PROSITE" id="PS50931"/>
    </source>
</evidence>
<evidence type="ECO:0000256" key="4">
    <source>
        <dbReference type="ARBA" id="ARBA00023163"/>
    </source>
</evidence>
<dbReference type="OrthoDB" id="9785974at2"/>
<evidence type="ECO:0000256" key="2">
    <source>
        <dbReference type="ARBA" id="ARBA00023015"/>
    </source>
</evidence>
<name>A0A5E7D1H3_PSEFL</name>
<dbReference type="Gene3D" id="1.10.10.10">
    <property type="entry name" value="Winged helix-like DNA-binding domain superfamily/Winged helix DNA-binding domain"/>
    <property type="match status" value="1"/>
</dbReference>
<keyword evidence="2" id="KW-0805">Transcription regulation</keyword>
<proteinExistence type="inferred from homology"/>
<dbReference type="SUPFAM" id="SSF46785">
    <property type="entry name" value="Winged helix' DNA-binding domain"/>
    <property type="match status" value="1"/>
</dbReference>
<dbReference type="InterPro" id="IPR005119">
    <property type="entry name" value="LysR_subst-bd"/>
</dbReference>
<reference evidence="6 7" key="1">
    <citation type="submission" date="2019-09" db="EMBL/GenBank/DDBJ databases">
        <authorList>
            <person name="Chandra G."/>
            <person name="Truman W A."/>
        </authorList>
    </citation>
    <scope>NUCLEOTIDE SEQUENCE [LARGE SCALE GENOMIC DNA]</scope>
    <source>
        <strain evidence="6">PS833</strain>
    </source>
</reference>
<sequence>MQSIWRFDPTSLKLFIAACEQGSIARAAERENMVPSAVSKRIAELEDAVGTPLFYRHKKGIEATPAGLCLLEHARRVVDDLLQMSADLSGFADGQRGHIRVGANRSSIIQFLPQDLRAFRDARPEIQIELQEQTSEEAVESVLGNQSDLGIGTDLSGAAERGLDVHAYHSDELVLVVPTGHPLSEKTVVAFSDSLSFSHIALHKDSPLYRMLDQAARSAKKTIKYEVHVKSFDAVCRMVQADLGIAVIPRRAISYTEGPGLVSVALTDSWASRRFHIVSRPAPYLSAVCKSFLEFLCARPSALTT</sequence>